<gene>
    <name evidence="1" type="ORF">LCGC14_2589090</name>
</gene>
<name>A0A0F9CN88_9ZZZZ</name>
<sequence>MIESYHVLKLKCDSLNHSMAEVCSGMLRGEFKADNHGKAVHMARRAGWTVNPHTQKAYCPACGRRK</sequence>
<comment type="caution">
    <text evidence="1">The sequence shown here is derived from an EMBL/GenBank/DDBJ whole genome shotgun (WGS) entry which is preliminary data.</text>
</comment>
<protein>
    <submittedName>
        <fullName evidence="1">Uncharacterized protein</fullName>
    </submittedName>
</protein>
<proteinExistence type="predicted"/>
<dbReference type="AlphaFoldDB" id="A0A0F9CN88"/>
<dbReference type="EMBL" id="LAZR01043417">
    <property type="protein sequence ID" value="KKL07131.1"/>
    <property type="molecule type" value="Genomic_DNA"/>
</dbReference>
<reference evidence="1" key="1">
    <citation type="journal article" date="2015" name="Nature">
        <title>Complex archaea that bridge the gap between prokaryotes and eukaryotes.</title>
        <authorList>
            <person name="Spang A."/>
            <person name="Saw J.H."/>
            <person name="Jorgensen S.L."/>
            <person name="Zaremba-Niedzwiedzka K."/>
            <person name="Martijn J."/>
            <person name="Lind A.E."/>
            <person name="van Eijk R."/>
            <person name="Schleper C."/>
            <person name="Guy L."/>
            <person name="Ettema T.J."/>
        </authorList>
    </citation>
    <scope>NUCLEOTIDE SEQUENCE</scope>
</reference>
<evidence type="ECO:0000313" key="1">
    <source>
        <dbReference type="EMBL" id="KKL07131.1"/>
    </source>
</evidence>
<accession>A0A0F9CN88</accession>
<organism evidence="1">
    <name type="scientific">marine sediment metagenome</name>
    <dbReference type="NCBI Taxonomy" id="412755"/>
    <lineage>
        <taxon>unclassified sequences</taxon>
        <taxon>metagenomes</taxon>
        <taxon>ecological metagenomes</taxon>
    </lineage>
</organism>